<name>A0A1Q6A2X0_9SPHI</name>
<evidence type="ECO:0000313" key="2">
    <source>
        <dbReference type="Proteomes" id="UP000186720"/>
    </source>
</evidence>
<dbReference type="AlphaFoldDB" id="A0A1Q6A2X0"/>
<organism evidence="1 2">
    <name type="scientific">Mucilaginibacter polytrichastri</name>
    <dbReference type="NCBI Taxonomy" id="1302689"/>
    <lineage>
        <taxon>Bacteria</taxon>
        <taxon>Pseudomonadati</taxon>
        <taxon>Bacteroidota</taxon>
        <taxon>Sphingobacteriia</taxon>
        <taxon>Sphingobacteriales</taxon>
        <taxon>Sphingobacteriaceae</taxon>
        <taxon>Mucilaginibacter</taxon>
    </lineage>
</organism>
<dbReference type="Proteomes" id="UP000186720">
    <property type="component" value="Unassembled WGS sequence"/>
</dbReference>
<protein>
    <submittedName>
        <fullName evidence="1">Uncharacterized protein</fullName>
    </submittedName>
</protein>
<reference evidence="1 2" key="1">
    <citation type="submission" date="2016-11" db="EMBL/GenBank/DDBJ databases">
        <title>Whole Genome Sequencing of Mucilaginibacter polytrichastri RG4-7(T) isolated from the moss sample.</title>
        <authorList>
            <person name="Li Y."/>
        </authorList>
    </citation>
    <scope>NUCLEOTIDE SEQUENCE [LARGE SCALE GENOMIC DNA]</scope>
    <source>
        <strain evidence="1 2">RG4-7</strain>
    </source>
</reference>
<proteinExistence type="predicted"/>
<accession>A0A1Q6A2X0</accession>
<keyword evidence="2" id="KW-1185">Reference proteome</keyword>
<comment type="caution">
    <text evidence="1">The sequence shown here is derived from an EMBL/GenBank/DDBJ whole genome shotgun (WGS) entry which is preliminary data.</text>
</comment>
<sequence length="38" mass="4398">MGLKISINIINRQQIVNKPILFFTIANFTLNLQLIKLN</sequence>
<gene>
    <name evidence="1" type="ORF">RG47T_3826</name>
</gene>
<dbReference type="EMBL" id="MPPL01000001">
    <property type="protein sequence ID" value="OKS88360.1"/>
    <property type="molecule type" value="Genomic_DNA"/>
</dbReference>
<evidence type="ECO:0000313" key="1">
    <source>
        <dbReference type="EMBL" id="OKS88360.1"/>
    </source>
</evidence>